<sequence length="473" mass="51921">MAENKIFAGPKVRRIRNGLGLTQMAMAEALEISPSYLNLIERNQRPLTVQLLLKLAAVYKVDLDELQGEAGGLVRDLREVFADPLLAGELPGEQELIEVAEAAPNAASGILKLYRAYREQAQRLSDLAGLLAQEGHDTSISATRLPADEVREKLERRPNFFASIEDAAEAFHGRLSPGDDLAGALRHWLRKEHGIAVRSLPVHAMPNLRRRYDRHSMRLFLSERLTPFDQLREIAMEASQLALNAEILAELDALSLSSREARRIARFELARYAAYALMMPYGAFLSAAQRARYDIDVLRARFSVSWEHAANRLTMLVRPGATGIPFFVMEVDSAGNRLRRAGAQGFPQARFGGGCAKLNVHSAFAQPGQVLVDAAEMPDGGAFLLISRTLEGPQAAFNERVRRTALLIGCDFAHRDEVVYGQAVAGGGLPALAIGTACRLCERQGCLSRAEPPVTRPLGLDEMVTGLSAFDFQ</sequence>
<dbReference type="SUPFAM" id="SSF47413">
    <property type="entry name" value="lambda repressor-like DNA-binding domains"/>
    <property type="match status" value="1"/>
</dbReference>
<protein>
    <submittedName>
        <fullName evidence="6">Short-chain fatty acyl-CoA regulator family protein</fullName>
    </submittedName>
</protein>
<proteinExistence type="inferred from homology"/>
<dbReference type="InterPro" id="IPR018653">
    <property type="entry name" value="ScfR_C"/>
</dbReference>
<dbReference type="SMART" id="SM00530">
    <property type="entry name" value="HTH_XRE"/>
    <property type="match status" value="1"/>
</dbReference>
<keyword evidence="4" id="KW-0804">Transcription</keyword>
<dbReference type="InterPro" id="IPR050807">
    <property type="entry name" value="TransReg_Diox_bact_type"/>
</dbReference>
<dbReference type="PANTHER" id="PTHR46797">
    <property type="entry name" value="HTH-TYPE TRANSCRIPTIONAL REGULATOR"/>
    <property type="match status" value="1"/>
</dbReference>
<dbReference type="EMBL" id="JALDYZ010000004">
    <property type="protein sequence ID" value="MDI7922266.1"/>
    <property type="molecule type" value="Genomic_DNA"/>
</dbReference>
<evidence type="ECO:0000313" key="6">
    <source>
        <dbReference type="EMBL" id="MDI7922266.1"/>
    </source>
</evidence>
<dbReference type="Gene3D" id="1.10.260.40">
    <property type="entry name" value="lambda repressor-like DNA-binding domains"/>
    <property type="match status" value="1"/>
</dbReference>
<evidence type="ECO:0000256" key="2">
    <source>
        <dbReference type="ARBA" id="ARBA00023015"/>
    </source>
</evidence>
<dbReference type="Proteomes" id="UP001161580">
    <property type="component" value="Unassembled WGS sequence"/>
</dbReference>
<dbReference type="PANTHER" id="PTHR46797:SF23">
    <property type="entry name" value="HTH-TYPE TRANSCRIPTIONAL REGULATOR SUTR"/>
    <property type="match status" value="1"/>
</dbReference>
<feature type="domain" description="HTH cro/C1-type" evidence="5">
    <location>
        <begin position="12"/>
        <end position="66"/>
    </location>
</feature>
<dbReference type="GO" id="GO:0005829">
    <property type="term" value="C:cytosol"/>
    <property type="evidence" value="ECO:0007669"/>
    <property type="project" value="TreeGrafter"/>
</dbReference>
<gene>
    <name evidence="6" type="ORF">MRS75_09235</name>
</gene>
<dbReference type="Pfam" id="PF01381">
    <property type="entry name" value="HTH_3"/>
    <property type="match status" value="1"/>
</dbReference>
<keyword evidence="7" id="KW-1185">Reference proteome</keyword>
<evidence type="ECO:0000259" key="5">
    <source>
        <dbReference type="PROSITE" id="PS50943"/>
    </source>
</evidence>
<dbReference type="Pfam" id="PF09856">
    <property type="entry name" value="ScfRs"/>
    <property type="match status" value="1"/>
</dbReference>
<keyword evidence="2" id="KW-0805">Transcription regulation</keyword>
<dbReference type="CDD" id="cd00093">
    <property type="entry name" value="HTH_XRE"/>
    <property type="match status" value="1"/>
</dbReference>
<dbReference type="PROSITE" id="PS50943">
    <property type="entry name" value="HTH_CROC1"/>
    <property type="match status" value="1"/>
</dbReference>
<accession>A0AAE3QFA2</accession>
<name>A0AAE3QFA2_9HYPH</name>
<dbReference type="InterPro" id="IPR010359">
    <property type="entry name" value="IrrE_HExxH"/>
</dbReference>
<dbReference type="GO" id="GO:0003700">
    <property type="term" value="F:DNA-binding transcription factor activity"/>
    <property type="evidence" value="ECO:0007669"/>
    <property type="project" value="TreeGrafter"/>
</dbReference>
<dbReference type="InterPro" id="IPR001387">
    <property type="entry name" value="Cro/C1-type_HTH"/>
</dbReference>
<dbReference type="InterPro" id="IPR026281">
    <property type="entry name" value="HTH_RamB"/>
</dbReference>
<keyword evidence="3" id="KW-0238">DNA-binding</keyword>
<dbReference type="RefSeq" id="WP_311787789.1">
    <property type="nucleotide sequence ID" value="NZ_JALDYY010000011.1"/>
</dbReference>
<evidence type="ECO:0000256" key="3">
    <source>
        <dbReference type="ARBA" id="ARBA00023125"/>
    </source>
</evidence>
<evidence type="ECO:0000256" key="4">
    <source>
        <dbReference type="ARBA" id="ARBA00023163"/>
    </source>
</evidence>
<dbReference type="InterPro" id="IPR010982">
    <property type="entry name" value="Lambda_DNA-bd_dom_sf"/>
</dbReference>
<dbReference type="AlphaFoldDB" id="A0AAE3QFA2"/>
<dbReference type="GO" id="GO:0003677">
    <property type="term" value="F:DNA binding"/>
    <property type="evidence" value="ECO:0007669"/>
    <property type="project" value="UniProtKB-KW"/>
</dbReference>
<organism evidence="6 7">
    <name type="scientific">Ferirhizobium litorale</name>
    <dbReference type="NCBI Taxonomy" id="2927786"/>
    <lineage>
        <taxon>Bacteria</taxon>
        <taxon>Pseudomonadati</taxon>
        <taxon>Pseudomonadota</taxon>
        <taxon>Alphaproteobacteria</taxon>
        <taxon>Hyphomicrobiales</taxon>
        <taxon>Rhizobiaceae</taxon>
        <taxon>Ferirhizobium</taxon>
    </lineage>
</organism>
<dbReference type="PIRSF" id="PIRSF019251">
    <property type="entry name" value="Rv0465c"/>
    <property type="match status" value="1"/>
</dbReference>
<comment type="caution">
    <text evidence="6">The sequence shown here is derived from an EMBL/GenBank/DDBJ whole genome shotgun (WGS) entry which is preliminary data.</text>
</comment>
<evidence type="ECO:0000256" key="1">
    <source>
        <dbReference type="ARBA" id="ARBA00007227"/>
    </source>
</evidence>
<reference evidence="6" key="1">
    <citation type="submission" date="2022-03" db="EMBL/GenBank/DDBJ databases">
        <title>Fererhizobium litorale gen. nov., sp. nov., isolated from sandy sediments of the Sea of Japan seashore.</title>
        <authorList>
            <person name="Romanenko L."/>
            <person name="Kurilenko V."/>
            <person name="Otstavnykh N."/>
            <person name="Svetashev V."/>
            <person name="Tekutyeva L."/>
            <person name="Isaeva M."/>
            <person name="Mikhailov V."/>
        </authorList>
    </citation>
    <scope>NUCLEOTIDE SEQUENCE</scope>
    <source>
        <strain evidence="6">KMM 9576</strain>
    </source>
</reference>
<evidence type="ECO:0000313" key="7">
    <source>
        <dbReference type="Proteomes" id="UP001161580"/>
    </source>
</evidence>
<dbReference type="Pfam" id="PF06114">
    <property type="entry name" value="Peptidase_M78"/>
    <property type="match status" value="1"/>
</dbReference>
<comment type="similarity">
    <text evidence="1">Belongs to the short-chain fatty acyl-CoA assimilation regulator (ScfR) family.</text>
</comment>